<evidence type="ECO:0000256" key="2">
    <source>
        <dbReference type="ARBA" id="ARBA00022747"/>
    </source>
</evidence>
<evidence type="ECO:0000313" key="5">
    <source>
        <dbReference type="EMBL" id="TCT22035.1"/>
    </source>
</evidence>
<dbReference type="AlphaFoldDB" id="A0A4R3MZY1"/>
<dbReference type="RefSeq" id="WP_132976445.1">
    <property type="nucleotide sequence ID" value="NZ_SMAO01000003.1"/>
</dbReference>
<keyword evidence="2" id="KW-0680">Restriction system</keyword>
<evidence type="ECO:0000259" key="4">
    <source>
        <dbReference type="Pfam" id="PF01420"/>
    </source>
</evidence>
<dbReference type="CDD" id="cd17266">
    <property type="entry name" value="RMtype1_S_Sau1132ORF3780P-TRD2-CR2_like"/>
    <property type="match status" value="1"/>
</dbReference>
<accession>A0A4R3MZY1</accession>
<evidence type="ECO:0000256" key="1">
    <source>
        <dbReference type="ARBA" id="ARBA00010923"/>
    </source>
</evidence>
<dbReference type="Gene3D" id="1.10.287.1120">
    <property type="entry name" value="Bipartite methylase S protein"/>
    <property type="match status" value="1"/>
</dbReference>
<dbReference type="Gene3D" id="3.90.220.20">
    <property type="entry name" value="DNA methylase specificity domains"/>
    <property type="match status" value="2"/>
</dbReference>
<comment type="similarity">
    <text evidence="1">Belongs to the type-I restriction system S methylase family.</text>
</comment>
<reference evidence="5 6" key="1">
    <citation type="submission" date="2019-03" db="EMBL/GenBank/DDBJ databases">
        <title>Genomic Encyclopedia of Type Strains, Phase IV (KMG-IV): sequencing the most valuable type-strain genomes for metagenomic binning, comparative biology and taxonomic classification.</title>
        <authorList>
            <person name="Goeker M."/>
        </authorList>
    </citation>
    <scope>NUCLEOTIDE SEQUENCE [LARGE SCALE GENOMIC DNA]</scope>
    <source>
        <strain evidence="5 6">DSM 13587</strain>
    </source>
</reference>
<feature type="domain" description="Type I restriction modification DNA specificity" evidence="4">
    <location>
        <begin position="209"/>
        <end position="380"/>
    </location>
</feature>
<dbReference type="EMBL" id="SMAO01000003">
    <property type="protein sequence ID" value="TCT22035.1"/>
    <property type="molecule type" value="Genomic_DNA"/>
</dbReference>
<dbReference type="GO" id="GO:0009307">
    <property type="term" value="P:DNA restriction-modification system"/>
    <property type="evidence" value="ECO:0007669"/>
    <property type="project" value="UniProtKB-KW"/>
</dbReference>
<sequence>MSFPRYERYKDSGVEWLGEVPEHWIAAKLKWHASIFSGSDQKHEDGIFPLYGANGIIGSTRDATKSCPRVLIGRVGSAGAVNYAMGKYGVSDNVLIIDNDEHINSRYCYYWIGNQDFSICVSKTAQPLLTASQISDFAFPLPTVSEQEVIATFLDYETAKIDALIAEQQRLINLLKEKRQAVISHAVTKGLNPDAPMKDSGIEWLGEVPEHWEVLKIRRIAASVETGGTPSYEPPSTEIEDGVVWYTPGDFGGAMLLKKSARKITKEAVASGEARLFPAHSVLIVSIGATLGKVGYIEEPASSNQQINAVIPQKLIDGYFLAYSLSVKSEVMRFLSNASTIGIMNQEKTKEILLGVPPLEEQLNIAAFLDRETAKLDALTAEAQTAIILLQERRTALISAAVTGKIDVRGFISDSTH</sequence>
<dbReference type="OrthoDB" id="9798929at2"/>
<keyword evidence="6" id="KW-1185">Reference proteome</keyword>
<comment type="caution">
    <text evidence="5">The sequence shown here is derived from an EMBL/GenBank/DDBJ whole genome shotgun (WGS) entry which is preliminary data.</text>
</comment>
<keyword evidence="3" id="KW-0238">DNA-binding</keyword>
<protein>
    <submittedName>
        <fullName evidence="5">Type I restriction enzyme S subunit</fullName>
    </submittedName>
</protein>
<organism evidence="5 6">
    <name type="scientific">Thiobaca trueperi</name>
    <dbReference type="NCBI Taxonomy" id="127458"/>
    <lineage>
        <taxon>Bacteria</taxon>
        <taxon>Pseudomonadati</taxon>
        <taxon>Pseudomonadota</taxon>
        <taxon>Gammaproteobacteria</taxon>
        <taxon>Chromatiales</taxon>
        <taxon>Chromatiaceae</taxon>
        <taxon>Thiobaca</taxon>
    </lineage>
</organism>
<dbReference type="GO" id="GO:0003677">
    <property type="term" value="F:DNA binding"/>
    <property type="evidence" value="ECO:0007669"/>
    <property type="project" value="UniProtKB-KW"/>
</dbReference>
<feature type="domain" description="Type I restriction modification DNA specificity" evidence="4">
    <location>
        <begin position="41"/>
        <end position="163"/>
    </location>
</feature>
<dbReference type="PANTHER" id="PTHR43140">
    <property type="entry name" value="TYPE-1 RESTRICTION ENZYME ECOKI SPECIFICITY PROTEIN"/>
    <property type="match status" value="1"/>
</dbReference>
<gene>
    <name evidence="5" type="ORF">EDC35_103133</name>
</gene>
<dbReference type="InterPro" id="IPR051212">
    <property type="entry name" value="Type-I_RE_S_subunit"/>
</dbReference>
<evidence type="ECO:0000313" key="6">
    <source>
        <dbReference type="Proteomes" id="UP000295717"/>
    </source>
</evidence>
<dbReference type="SUPFAM" id="SSF116734">
    <property type="entry name" value="DNA methylase specificity domain"/>
    <property type="match status" value="2"/>
</dbReference>
<dbReference type="Proteomes" id="UP000295717">
    <property type="component" value="Unassembled WGS sequence"/>
</dbReference>
<proteinExistence type="inferred from homology"/>
<dbReference type="PANTHER" id="PTHR43140:SF1">
    <property type="entry name" value="TYPE I RESTRICTION ENZYME ECOKI SPECIFICITY SUBUNIT"/>
    <property type="match status" value="1"/>
</dbReference>
<dbReference type="Pfam" id="PF01420">
    <property type="entry name" value="Methylase_S"/>
    <property type="match status" value="2"/>
</dbReference>
<name>A0A4R3MZY1_9GAMM</name>
<dbReference type="InterPro" id="IPR044946">
    <property type="entry name" value="Restrct_endonuc_typeI_TRD_sf"/>
</dbReference>
<dbReference type="CDD" id="cd17290">
    <property type="entry name" value="RMtype1_S_AleSS8ORF2795P_TRD1-CR1_like"/>
    <property type="match status" value="1"/>
</dbReference>
<dbReference type="InterPro" id="IPR000055">
    <property type="entry name" value="Restrct_endonuc_typeI_TRD"/>
</dbReference>
<evidence type="ECO:0000256" key="3">
    <source>
        <dbReference type="ARBA" id="ARBA00023125"/>
    </source>
</evidence>